<dbReference type="CDD" id="cd21400">
    <property type="entry name" value="ZBD_UPF1-like"/>
    <property type="match status" value="1"/>
</dbReference>
<feature type="domain" description="DUF8003" evidence="16">
    <location>
        <begin position="1535"/>
        <end position="1609"/>
    </location>
</feature>
<comment type="similarity">
    <text evidence="2">Belongs to the DNA2/NAM7 helicase family.</text>
</comment>
<gene>
    <name evidence="17" type="ORF">HID58_086425</name>
</gene>
<evidence type="ECO:0000259" key="13">
    <source>
        <dbReference type="Pfam" id="PF13086"/>
    </source>
</evidence>
<evidence type="ECO:0000256" key="11">
    <source>
        <dbReference type="SAM" id="Phobius"/>
    </source>
</evidence>
<evidence type="ECO:0000256" key="5">
    <source>
        <dbReference type="ARBA" id="ARBA00022741"/>
    </source>
</evidence>
<evidence type="ECO:0000259" key="16">
    <source>
        <dbReference type="Pfam" id="PF26010"/>
    </source>
</evidence>
<keyword evidence="3" id="KW-0963">Cytoplasm</keyword>
<dbReference type="Pfam" id="PF09416">
    <property type="entry name" value="UPF1_Zn_bind"/>
    <property type="match status" value="1"/>
</dbReference>
<feature type="region of interest" description="Disordered" evidence="10">
    <location>
        <begin position="902"/>
        <end position="933"/>
    </location>
</feature>
<feature type="domain" description="UPF1" evidence="15">
    <location>
        <begin position="183"/>
        <end position="282"/>
    </location>
</feature>
<keyword evidence="11" id="KW-0472">Membrane</keyword>
<evidence type="ECO:0000313" key="18">
    <source>
        <dbReference type="Proteomes" id="UP000824890"/>
    </source>
</evidence>
<dbReference type="SMART" id="SM01411">
    <property type="entry name" value="Ephrin_rec_like"/>
    <property type="match status" value="1"/>
</dbReference>
<dbReference type="Gene3D" id="6.10.140.1240">
    <property type="match status" value="1"/>
</dbReference>
<feature type="domain" description="DNA2/NAM7 helicase-like C-terminal" evidence="14">
    <location>
        <begin position="550"/>
        <end position="728"/>
    </location>
</feature>
<protein>
    <recommendedName>
        <fullName evidence="19">Helicase ATP-binding domain-containing protein</fullName>
    </recommendedName>
</protein>
<keyword evidence="11" id="KW-1133">Transmembrane helix</keyword>
<evidence type="ECO:0000256" key="8">
    <source>
        <dbReference type="ARBA" id="ARBA00022833"/>
    </source>
</evidence>
<evidence type="ECO:0000256" key="4">
    <source>
        <dbReference type="ARBA" id="ARBA00022723"/>
    </source>
</evidence>
<dbReference type="InterPro" id="IPR041677">
    <property type="entry name" value="DNA2/NAM7_AAA_11"/>
</dbReference>
<evidence type="ECO:0000256" key="7">
    <source>
        <dbReference type="ARBA" id="ARBA00022801"/>
    </source>
</evidence>
<keyword evidence="7" id="KW-0378">Hydrolase</keyword>
<evidence type="ECO:0000259" key="12">
    <source>
        <dbReference type="Pfam" id="PF09416"/>
    </source>
</evidence>
<organism evidence="17 18">
    <name type="scientific">Brassica napus</name>
    <name type="common">Rape</name>
    <dbReference type="NCBI Taxonomy" id="3708"/>
    <lineage>
        <taxon>Eukaryota</taxon>
        <taxon>Viridiplantae</taxon>
        <taxon>Streptophyta</taxon>
        <taxon>Embryophyta</taxon>
        <taxon>Tracheophyta</taxon>
        <taxon>Spermatophyta</taxon>
        <taxon>Magnoliopsida</taxon>
        <taxon>eudicotyledons</taxon>
        <taxon>Gunneridae</taxon>
        <taxon>Pentapetalae</taxon>
        <taxon>rosids</taxon>
        <taxon>malvids</taxon>
        <taxon>Brassicales</taxon>
        <taxon>Brassicaceae</taxon>
        <taxon>Brassiceae</taxon>
        <taxon>Brassica</taxon>
    </lineage>
</organism>
<keyword evidence="18" id="KW-1185">Reference proteome</keyword>
<keyword evidence="9" id="KW-0067">ATP-binding</keyword>
<feature type="transmembrane region" description="Helical" evidence="11">
    <location>
        <begin position="2091"/>
        <end position="2117"/>
    </location>
</feature>
<dbReference type="InterPro" id="IPR018999">
    <property type="entry name" value="UPF1_CH/ZBD"/>
</dbReference>
<dbReference type="Pfam" id="PF13087">
    <property type="entry name" value="AAA_12"/>
    <property type="match status" value="1"/>
</dbReference>
<dbReference type="Gene3D" id="2.40.30.230">
    <property type="match status" value="1"/>
</dbReference>
<evidence type="ECO:0000256" key="2">
    <source>
        <dbReference type="ARBA" id="ARBA00007913"/>
    </source>
</evidence>
<evidence type="ECO:0000256" key="6">
    <source>
        <dbReference type="ARBA" id="ARBA00022771"/>
    </source>
</evidence>
<name>A0ABQ7XRS2_BRANA</name>
<proteinExistence type="inferred from homology"/>
<dbReference type="Proteomes" id="UP000824890">
    <property type="component" value="Unassembled WGS sequence"/>
</dbReference>
<dbReference type="PANTHER" id="PTHR31513:SF13">
    <property type="entry name" value="DNA2_NAM7 HELICASE-LIKE C-TERMINAL DOMAIN-CONTAINING PROTEIN"/>
    <property type="match status" value="1"/>
</dbReference>
<dbReference type="InterPro" id="IPR058316">
    <property type="entry name" value="DUF8003"/>
</dbReference>
<comment type="subcellular location">
    <subcellularLocation>
        <location evidence="1">Cytoplasm</location>
    </subcellularLocation>
</comment>
<keyword evidence="11" id="KW-0812">Transmembrane</keyword>
<keyword evidence="6" id="KW-0863">Zinc-finger</keyword>
<evidence type="ECO:0000256" key="3">
    <source>
        <dbReference type="ARBA" id="ARBA00022490"/>
    </source>
</evidence>
<evidence type="ECO:0000259" key="15">
    <source>
        <dbReference type="Pfam" id="PF18141"/>
    </source>
</evidence>
<feature type="compositionally biased region" description="Gly residues" evidence="10">
    <location>
        <begin position="919"/>
        <end position="933"/>
    </location>
</feature>
<feature type="domain" description="Upf1" evidence="12">
    <location>
        <begin position="95"/>
        <end position="146"/>
    </location>
</feature>
<dbReference type="Gene3D" id="3.40.50.300">
    <property type="entry name" value="P-loop containing nucleotide triphosphate hydrolases"/>
    <property type="match status" value="2"/>
</dbReference>
<reference evidence="17 18" key="1">
    <citation type="submission" date="2021-05" db="EMBL/GenBank/DDBJ databases">
        <title>Genome Assembly of Synthetic Allotetraploid Brassica napus Reveals Homoeologous Exchanges between Subgenomes.</title>
        <authorList>
            <person name="Davis J.T."/>
        </authorList>
    </citation>
    <scope>NUCLEOTIDE SEQUENCE [LARGE SCALE GENOMIC DNA]</scope>
    <source>
        <strain evidence="18">cv. Da-Ae</strain>
        <tissue evidence="17">Seedling</tissue>
    </source>
</reference>
<keyword evidence="5" id="KW-0547">Nucleotide-binding</keyword>
<evidence type="ECO:0008006" key="19">
    <source>
        <dbReference type="Google" id="ProtNLM"/>
    </source>
</evidence>
<dbReference type="CDD" id="cd18808">
    <property type="entry name" value="SF1_C_Upf1"/>
    <property type="match status" value="1"/>
</dbReference>
<dbReference type="InterPro" id="IPR041679">
    <property type="entry name" value="DNA2/NAM7-like_C"/>
</dbReference>
<dbReference type="SUPFAM" id="SSF52540">
    <property type="entry name" value="P-loop containing nucleoside triphosphate hydrolases"/>
    <property type="match status" value="1"/>
</dbReference>
<dbReference type="InterPro" id="IPR047187">
    <property type="entry name" value="SF1_C_Upf1"/>
</dbReference>
<dbReference type="CDD" id="cd18039">
    <property type="entry name" value="DEXXQc_UPF1"/>
    <property type="match status" value="1"/>
</dbReference>
<dbReference type="PANTHER" id="PTHR31513">
    <property type="entry name" value="EPHRIN TYPE-B RECEPTOR"/>
    <property type="match status" value="1"/>
</dbReference>
<feature type="transmembrane region" description="Helical" evidence="11">
    <location>
        <begin position="2056"/>
        <end position="2079"/>
    </location>
</feature>
<feature type="transmembrane region" description="Helical" evidence="11">
    <location>
        <begin position="2026"/>
        <end position="2050"/>
    </location>
</feature>
<evidence type="ECO:0000313" key="17">
    <source>
        <dbReference type="EMBL" id="KAH0858164.1"/>
    </source>
</evidence>
<dbReference type="Pfam" id="PF18141">
    <property type="entry name" value="UPF1_1B_dom"/>
    <property type="match status" value="1"/>
</dbReference>
<evidence type="ECO:0000256" key="9">
    <source>
        <dbReference type="ARBA" id="ARBA00022840"/>
    </source>
</evidence>
<feature type="transmembrane region" description="Helical" evidence="11">
    <location>
        <begin position="1626"/>
        <end position="1648"/>
    </location>
</feature>
<feature type="domain" description="DNA2/NAM7 helicase helicase" evidence="13">
    <location>
        <begin position="339"/>
        <end position="500"/>
    </location>
</feature>
<dbReference type="CDD" id="cd21407">
    <property type="entry name" value="1B_UPF1-like"/>
    <property type="match status" value="1"/>
</dbReference>
<dbReference type="InterPro" id="IPR040812">
    <property type="entry name" value="UPF1_1B_dom"/>
</dbReference>
<evidence type="ECO:0000256" key="1">
    <source>
        <dbReference type="ARBA" id="ARBA00004496"/>
    </source>
</evidence>
<dbReference type="EMBL" id="JAGKQM010000019">
    <property type="protein sequence ID" value="KAH0858164.1"/>
    <property type="molecule type" value="Genomic_DNA"/>
</dbReference>
<accession>A0ABQ7XRS2</accession>
<keyword evidence="4" id="KW-0479">Metal-binding</keyword>
<sequence>MDSQQGDLFMTTSQPDTMVEAYTFSKFNPQDDSDRWITGRLGFSSNSQADALAASMVCLVVKAGWYRYLVRAKHKEVCLHRDSLLGDTILECYNCGDPCLYVNALNDLNLDLSQWWRPLIDDRCCLPWLVKVPSRQEQPRARQIKDEPQPVQLKYEDAYEYQNVFAPLIKIEADYGKMMKESQSKENLTVRWDIGLNKKSVAYFLFPKKENKLRLVLGDELRLRYSGDAAHPAWNSVGRVVSLLPGLDVITYLTAQEEVSLELRDNQVVPVDGNHGFCVDFVWKSATFDRMQGAMKNFAVDETSVSGYIYHQLLGHELEAQMVRNTLPRRFGVPGLPDLNASQINAVKSVLQKPISLILGPAGTGKTVTSAAIVCHMAKQGEGQVLVCAPSNVAVDQLAEKISATGLKVVRLCSKSREAVSSPVDHLTLHYHSTRLVRHFDTSEKSELHNLQKLKDEQGGELSSSDEKKCESIKRATEREITQSADVICCTCIGAANPRLYLLMSLLMQQNLRAYCPRCKAAIRVLNELLGPVIMCKKAVCAGLAQSLFERLVCLLVQYRMHPALSEFPSNSLYEGTLCNGVTIIERQGIEFPWPVPNRPMFFYVQLGQEEISASGTSYLNRTEAANVEKLVTAFLKSGVVPSEVNWSDNSYEGHRGCIVNYMARNGSLRQQLYKEIEVASVDAFQGREKDYIRFSCVRSNEHQGIDPRRLNVALTRARYGIVILGNPKGGYAVDYATQGARGAFPGNFMDKNSQGGYSRFSGSNDFMFQWVRLILDSLVVMLELVFSCVLLVLTPCLSLSHSPVTLPRSFTSVTCQDLKGVGSLNTTCTLNSNHRFDSDTYVYGTGNLIILPHVLVDCPIQGCTIAFNVSGTIHVTQSARILAGSVILSAVNLTMESNSSIHTTALSGPPPSQTSGTPVGGDGAGGGHGGRGASCVKSNVSSFWGGDVYSWSSLDDPWSYGSEGGAKLNAGGKGGGRVRIVLKDTMLLNGSVSAEGGDGGEEGGGGSGGSICIRVVKLRGYGKISASGGRGWGGGGGGRISLDCYSIQEDVRVLVHGGASLGCPKNAGAAGTYFNAELSSLRVGNDNMTTETETPLLDFPTRPPWSNIYVDNHAKVLVPLLWTRMQIRGQISLYRGSSIVFGLSNFPDSEFELVAEELLMSNSVYGALRLVTKILLMLNSVIKIDGEGNPAVPSSVLEVRNLAVLTENSIITSNANLGVYGQGMLMLTGPGDAIKGQRLSLSQFYNVTVGPGSILQAPLDDDESKNAVTHSLCESKTCPVDLISPPDDCHVNYTLSFSLQICRVEDILVSGIVKGSIIQIHRARTVVVTNEGLISASEFGCSGGLGKGLYSNGAGSGAGHGGRGGSGIFNGRVCNGGHTYGDPDFPCELGSGAESPDKSYGNVIGGGMIVIGSIHFPLLTLNLRGSLSSDGQSLGKPITNGNRSLVGGVGGGSGGTILLFLQMLELSKNSSLSVRGGRGGPLGGGGGGGGRLHFHWDMLHTGDEYFPVATVKGFISNRGGAGDNVGRFGEEGTMTGKKCPKGLYGTFCLECPIGTFKNVEGSDKRLCTPCPPEHLPSRAKFVYVRGGVSEPFCPYKCVSDKYRLPNCYTPLEDLVYTFGGPFPCALLLCCVVVVLGLLLSTLSIRLLRSSFYSTSSIEHQSTHCLPHLLSLSEVRGAKSDVTQTHAYRMYFMGPNTFREPWHLPCSRPHAIIEMVYEDAFNRFIDEVNSTAAYDWWEGSVHSILSVLANPCAWSWKQWRRRRKIHRLQEYVKTQYDHSCLRSCRSRALYKGMKVGATPDLMVAYVDFFLGGDEKRVDMVSIIQKRFPMCILFGGDGSYMSPYSLHSDGLLTNLLGQHIPPSVWHRFVAGLNAQLRTVRHGSIRSALLPVIRWVNSHGNPQLEFHGVRIELGWFQATASGYYQLGILVFVGDFPLNTVNQSISFSRSDDGESPRNSSACPSNSLIELQQNLIQPGHGLSRKRINGGINGGLINEISIQSLEYRKDLLYPFSLLLNNTRPVGRQNTLLRLISILLLADLSVTILALLQFYWLALAAFLAILLILPLALLCPFPAGLNALLSKEIRRASLTRVYALWNATSLTNVIVAFVCGVIHSVFFSDNPSDKTNIWNAIRDDDKWWVLPTMLLLLKWIQARFLDWHVANLEVSDFSLLCPDPDTFWAYESGA</sequence>
<dbReference type="InterPro" id="IPR027417">
    <property type="entry name" value="P-loop_NTPase"/>
</dbReference>
<keyword evidence="8" id="KW-0862">Zinc</keyword>
<evidence type="ECO:0000256" key="10">
    <source>
        <dbReference type="SAM" id="MobiDB-lite"/>
    </source>
</evidence>
<dbReference type="Pfam" id="PF13086">
    <property type="entry name" value="AAA_11"/>
    <property type="match status" value="1"/>
</dbReference>
<comment type="caution">
    <text evidence="17">The sequence shown here is derived from an EMBL/GenBank/DDBJ whole genome shotgun (WGS) entry which is preliminary data.</text>
</comment>
<evidence type="ECO:0000259" key="14">
    <source>
        <dbReference type="Pfam" id="PF13087"/>
    </source>
</evidence>
<dbReference type="Pfam" id="PF26010">
    <property type="entry name" value="DUF8003"/>
    <property type="match status" value="1"/>
</dbReference>